<dbReference type="PANTHER" id="PTHR46830:SF1">
    <property type="entry name" value="ALPHA-1,4-N-ACETYLGLUCOSAMINYLTRANSFERASE"/>
    <property type="match status" value="1"/>
</dbReference>
<evidence type="ECO:0000313" key="2">
    <source>
        <dbReference type="RefSeq" id="XP_014677206.1"/>
    </source>
</evidence>
<reference evidence="2" key="1">
    <citation type="submission" date="2025-08" db="UniProtKB">
        <authorList>
            <consortium name="RefSeq"/>
        </authorList>
    </citation>
    <scope>IDENTIFICATION</scope>
</reference>
<sequence length="173" mass="19412">MSIAWCCKLRAGPNSKRLVVVLVSTTTFLGILLLNSKSTPSDNDIDVGRSHSNYASPTSVVANASSSRTSSSVPTWQRLEQLYSHSSKLLDVDNSQIFTHDELFAPTRLTSADVDADGYVVPNIVHYVRFGRADVTFVEMLCMRSAWQNIRPKRLLVHCDFAPTGHWWDEVRR</sequence>
<dbReference type="PANTHER" id="PTHR46830">
    <property type="entry name" value="TRANSFERASE, PUTATIVE-RELATED"/>
    <property type="match status" value="1"/>
</dbReference>
<dbReference type="Proteomes" id="UP000695022">
    <property type="component" value="Unplaced"/>
</dbReference>
<keyword evidence="1" id="KW-1185">Reference proteome</keyword>
<accession>A0ABM1EYD5</accession>
<proteinExistence type="predicted"/>
<gene>
    <name evidence="2" type="primary">LOC106817073</name>
</gene>
<name>A0ABM1EYD5_PRICU</name>
<feature type="non-terminal residue" evidence="2">
    <location>
        <position position="173"/>
    </location>
</feature>
<protein>
    <submittedName>
        <fullName evidence="2">Uncharacterized protein LOC106817073</fullName>
    </submittedName>
</protein>
<organism evidence="1 2">
    <name type="scientific">Priapulus caudatus</name>
    <name type="common">Priapulid worm</name>
    <dbReference type="NCBI Taxonomy" id="37621"/>
    <lineage>
        <taxon>Eukaryota</taxon>
        <taxon>Metazoa</taxon>
        <taxon>Ecdysozoa</taxon>
        <taxon>Scalidophora</taxon>
        <taxon>Priapulida</taxon>
        <taxon>Priapulimorpha</taxon>
        <taxon>Priapulimorphida</taxon>
        <taxon>Priapulidae</taxon>
        <taxon>Priapulus</taxon>
    </lineage>
</organism>
<dbReference type="GeneID" id="106817073"/>
<dbReference type="RefSeq" id="XP_014677206.1">
    <property type="nucleotide sequence ID" value="XM_014821720.1"/>
</dbReference>
<evidence type="ECO:0000313" key="1">
    <source>
        <dbReference type="Proteomes" id="UP000695022"/>
    </source>
</evidence>